<organism evidence="2 3">
    <name type="scientific">Cloeon dipterum</name>
    <dbReference type="NCBI Taxonomy" id="197152"/>
    <lineage>
        <taxon>Eukaryota</taxon>
        <taxon>Metazoa</taxon>
        <taxon>Ecdysozoa</taxon>
        <taxon>Arthropoda</taxon>
        <taxon>Hexapoda</taxon>
        <taxon>Insecta</taxon>
        <taxon>Pterygota</taxon>
        <taxon>Palaeoptera</taxon>
        <taxon>Ephemeroptera</taxon>
        <taxon>Pisciforma</taxon>
        <taxon>Baetidae</taxon>
        <taxon>Cloeon</taxon>
    </lineage>
</organism>
<dbReference type="PANTHER" id="PTHR44086:SF10">
    <property type="entry name" value="THIOSULFATE SULFURTRANSFERASE_RHODANESE-LIKE DOMAIN-CONTAINING PROTEIN 3"/>
    <property type="match status" value="1"/>
</dbReference>
<accession>A0A8S1DYU9</accession>
<protein>
    <recommendedName>
        <fullName evidence="1">Rhodanese domain-containing protein</fullName>
    </recommendedName>
</protein>
<feature type="domain" description="Rhodanese" evidence="1">
    <location>
        <begin position="112"/>
        <end position="211"/>
    </location>
</feature>
<evidence type="ECO:0000313" key="3">
    <source>
        <dbReference type="Proteomes" id="UP000494165"/>
    </source>
</evidence>
<dbReference type="Proteomes" id="UP000494165">
    <property type="component" value="Unassembled WGS sequence"/>
</dbReference>
<dbReference type="OrthoDB" id="566238at2759"/>
<dbReference type="PANTHER" id="PTHR44086">
    <property type="entry name" value="THIOSULFATE SULFURTRANSFERASE RDL2, MITOCHONDRIAL-RELATED"/>
    <property type="match status" value="1"/>
</dbReference>
<dbReference type="PROSITE" id="PS50206">
    <property type="entry name" value="RHODANESE_3"/>
    <property type="match status" value="1"/>
</dbReference>
<dbReference type="SMART" id="SM00450">
    <property type="entry name" value="RHOD"/>
    <property type="match status" value="1"/>
</dbReference>
<gene>
    <name evidence="2" type="ORF">CLODIP_2_CD11891</name>
</gene>
<dbReference type="EMBL" id="CADEPI010000299">
    <property type="protein sequence ID" value="CAB3383165.1"/>
    <property type="molecule type" value="Genomic_DNA"/>
</dbReference>
<dbReference type="AlphaFoldDB" id="A0A8S1DYU9"/>
<keyword evidence="3" id="KW-1185">Reference proteome</keyword>
<dbReference type="Gene3D" id="3.40.250.10">
    <property type="entry name" value="Rhodanese-like domain"/>
    <property type="match status" value="1"/>
</dbReference>
<comment type="caution">
    <text evidence="2">The sequence shown here is derived from an EMBL/GenBank/DDBJ whole genome shotgun (WGS) entry which is preliminary data.</text>
</comment>
<name>A0A8S1DYU9_9INSE</name>
<dbReference type="Pfam" id="PF00581">
    <property type="entry name" value="Rhodanese"/>
    <property type="match status" value="1"/>
</dbReference>
<evidence type="ECO:0000313" key="2">
    <source>
        <dbReference type="EMBL" id="CAB3383165.1"/>
    </source>
</evidence>
<evidence type="ECO:0000259" key="1">
    <source>
        <dbReference type="PROSITE" id="PS50206"/>
    </source>
</evidence>
<reference evidence="2 3" key="1">
    <citation type="submission" date="2020-04" db="EMBL/GenBank/DDBJ databases">
        <authorList>
            <person name="Alioto T."/>
            <person name="Alioto T."/>
            <person name="Gomez Garrido J."/>
        </authorList>
    </citation>
    <scope>NUCLEOTIDE SEQUENCE [LARGE SCALE GENOMIC DNA]</scope>
</reference>
<dbReference type="InterPro" id="IPR036873">
    <property type="entry name" value="Rhodanese-like_dom_sf"/>
</dbReference>
<dbReference type="InterPro" id="IPR001763">
    <property type="entry name" value="Rhodanese-like_dom"/>
</dbReference>
<sequence>MYLCLFAKRAAAKNYLSSVNTAHLHVYANEMCGARMHRVRTRDGYKYIISSLIRRSASQSSYRAHLDSRGNGIAFYLCSEFAETRDISLETVTMSTERKVDLTYEDILGLKTQRAIVLVDVRDHNEIQETGKLPDSIHIPLPELSQALQLPPEEFQKKYDGAELPLKSAPLVFSCRSGNRSRRAMNAALELGFAESRHYIGGFLDWQAKTGKK</sequence>
<dbReference type="SUPFAM" id="SSF52821">
    <property type="entry name" value="Rhodanese/Cell cycle control phosphatase"/>
    <property type="match status" value="1"/>
</dbReference>
<proteinExistence type="predicted"/>